<dbReference type="Proteomes" id="UP000268973">
    <property type="component" value="Unassembled WGS sequence"/>
</dbReference>
<evidence type="ECO:0000259" key="8">
    <source>
        <dbReference type="Pfam" id="PF09335"/>
    </source>
</evidence>
<feature type="transmembrane region" description="Helical" evidence="7">
    <location>
        <begin position="39"/>
        <end position="62"/>
    </location>
</feature>
<dbReference type="GO" id="GO:0005886">
    <property type="term" value="C:plasma membrane"/>
    <property type="evidence" value="ECO:0007669"/>
    <property type="project" value="UniProtKB-SubCell"/>
</dbReference>
<comment type="subcellular location">
    <subcellularLocation>
        <location evidence="1">Cell membrane</location>
        <topology evidence="1">Multi-pass membrane protein</topology>
    </subcellularLocation>
</comment>
<evidence type="ECO:0000259" key="9">
    <source>
        <dbReference type="Pfam" id="PF14067"/>
    </source>
</evidence>
<keyword evidence="5 7" id="KW-1133">Transmembrane helix</keyword>
<evidence type="ECO:0000256" key="4">
    <source>
        <dbReference type="ARBA" id="ARBA00022692"/>
    </source>
</evidence>
<feature type="transmembrane region" description="Helical" evidence="7">
    <location>
        <begin position="164"/>
        <end position="184"/>
    </location>
</feature>
<evidence type="ECO:0000256" key="1">
    <source>
        <dbReference type="ARBA" id="ARBA00004651"/>
    </source>
</evidence>
<dbReference type="AlphaFoldDB" id="A0A432CZ84"/>
<dbReference type="Pfam" id="PF09335">
    <property type="entry name" value="VTT_dom"/>
    <property type="match status" value="1"/>
</dbReference>
<keyword evidence="3" id="KW-1003">Cell membrane</keyword>
<dbReference type="Pfam" id="PF14067">
    <property type="entry name" value="LssY_C"/>
    <property type="match status" value="1"/>
</dbReference>
<sequence>MFEGFSLFVGALLDALIGPNLFVPGEPFLIAAGYQLHQGIYTGLIAVLLGGFLGDQMSYVIGRKFGFSAQKKLVKWQPKVRRPIAKCRHLMTKKGNYVLSFARLLGPVAWVVPFIAGSQKVTWQRFTLFSTIGLILGVGQFVAWGYLLSYGVEHFPIIEQAKIFTIEHIPTLLALGGCLVFYWIGKKLRWRFLFTKLTLAVVLSMVYVNYTHFFFYADDNQLEAVAKTEKLAQRETELAHLTLKVYPGKSSVFDAQAVNVVYYGETPKTLMNELGWIENKTFSRNDLELMDYVQLLKDKTPPVSDLYWNHIPQEMAFQLPGNLVKRSHIRWWQAGRDPQTKQKLWLGALSYDDGLQLTPYSGIVTVLHSVDPNVDAERDRLLAQVAGGFSAHQVSLSEALTPVVLDEEHDYFTDGRLLIITDLAENKILPAGDLLL</sequence>
<evidence type="ECO:0000313" key="10">
    <source>
        <dbReference type="EMBL" id="RTZ16721.1"/>
    </source>
</evidence>
<dbReference type="PANTHER" id="PTHR30353:SF15">
    <property type="entry name" value="INNER MEMBRANE PROTEIN YABI"/>
    <property type="match status" value="1"/>
</dbReference>
<dbReference type="InterPro" id="IPR032816">
    <property type="entry name" value="VTT_dom"/>
</dbReference>
<evidence type="ECO:0000256" key="5">
    <source>
        <dbReference type="ARBA" id="ARBA00022989"/>
    </source>
</evidence>
<dbReference type="RefSeq" id="WP_126573721.1">
    <property type="nucleotide sequence ID" value="NZ_RXZH01000002.1"/>
</dbReference>
<evidence type="ECO:0000313" key="11">
    <source>
        <dbReference type="Proteomes" id="UP000268973"/>
    </source>
</evidence>
<feature type="transmembrane region" description="Helical" evidence="7">
    <location>
        <begin position="190"/>
        <end position="210"/>
    </location>
</feature>
<protein>
    <submittedName>
        <fullName evidence="10">Uncharacterized protein</fullName>
    </submittedName>
</protein>
<comment type="similarity">
    <text evidence="2">Belongs to the DedA family.</text>
</comment>
<dbReference type="EMBL" id="RXZH01000002">
    <property type="protein sequence ID" value="RTZ16721.1"/>
    <property type="molecule type" value="Genomic_DNA"/>
</dbReference>
<dbReference type="InterPro" id="IPR032818">
    <property type="entry name" value="DedA-like"/>
</dbReference>
<feature type="domain" description="VTT" evidence="8">
    <location>
        <begin position="23"/>
        <end position="146"/>
    </location>
</feature>
<keyword evidence="11" id="KW-1185">Reference proteome</keyword>
<proteinExistence type="inferred from homology"/>
<dbReference type="PANTHER" id="PTHR30353">
    <property type="entry name" value="INNER MEMBRANE PROTEIN DEDA-RELATED"/>
    <property type="match status" value="1"/>
</dbReference>
<organism evidence="10 11">
    <name type="scientific">Vibrio aquaticus</name>
    <dbReference type="NCBI Taxonomy" id="2496559"/>
    <lineage>
        <taxon>Bacteria</taxon>
        <taxon>Pseudomonadati</taxon>
        <taxon>Pseudomonadota</taxon>
        <taxon>Gammaproteobacteria</taxon>
        <taxon>Vibrionales</taxon>
        <taxon>Vibrionaceae</taxon>
        <taxon>Vibrio</taxon>
    </lineage>
</organism>
<feature type="domain" description="LssY-like C-terminal" evidence="9">
    <location>
        <begin position="250"/>
        <end position="416"/>
    </location>
</feature>
<keyword evidence="4 7" id="KW-0812">Transmembrane</keyword>
<keyword evidence="6 7" id="KW-0472">Membrane</keyword>
<feature type="transmembrane region" description="Helical" evidence="7">
    <location>
        <begin position="128"/>
        <end position="152"/>
    </location>
</feature>
<evidence type="ECO:0000256" key="7">
    <source>
        <dbReference type="SAM" id="Phobius"/>
    </source>
</evidence>
<evidence type="ECO:0000256" key="2">
    <source>
        <dbReference type="ARBA" id="ARBA00010792"/>
    </source>
</evidence>
<evidence type="ECO:0000256" key="6">
    <source>
        <dbReference type="ARBA" id="ARBA00023136"/>
    </source>
</evidence>
<comment type="caution">
    <text evidence="10">The sequence shown here is derived from an EMBL/GenBank/DDBJ whole genome shotgun (WGS) entry which is preliminary data.</text>
</comment>
<reference evidence="10 11" key="1">
    <citation type="submission" date="2018-12" db="EMBL/GenBank/DDBJ databases">
        <title>Vibrio sp. isolated from China Sea.</title>
        <authorList>
            <person name="Li Y."/>
        </authorList>
    </citation>
    <scope>NUCLEOTIDE SEQUENCE [LARGE SCALE GENOMIC DNA]</scope>
    <source>
        <strain evidence="10 11">BEI207</strain>
    </source>
</reference>
<accession>A0A432CZ84</accession>
<dbReference type="OrthoDB" id="948134at2"/>
<name>A0A432CZ84_9VIBR</name>
<gene>
    <name evidence="10" type="ORF">EJ063_07975</name>
</gene>
<dbReference type="InterPro" id="IPR025902">
    <property type="entry name" value="LssY-like-C_dom"/>
</dbReference>
<evidence type="ECO:0000256" key="3">
    <source>
        <dbReference type="ARBA" id="ARBA00022475"/>
    </source>
</evidence>